<comment type="caution">
    <text evidence="1">The sequence shown here is derived from an EMBL/GenBank/DDBJ whole genome shotgun (WGS) entry which is preliminary data.</text>
</comment>
<gene>
    <name evidence="1" type="ORF">KHB02_14430</name>
</gene>
<proteinExistence type="predicted"/>
<evidence type="ECO:0000313" key="1">
    <source>
        <dbReference type="EMBL" id="MBS4182592.1"/>
    </source>
</evidence>
<dbReference type="AlphaFoldDB" id="A0A942SYD5"/>
<organism evidence="1">
    <name type="scientific">Neobacillus citreus</name>
    <dbReference type="NCBI Taxonomy" id="2833578"/>
    <lineage>
        <taxon>Bacteria</taxon>
        <taxon>Bacillati</taxon>
        <taxon>Bacillota</taxon>
        <taxon>Bacilli</taxon>
        <taxon>Bacillales</taxon>
        <taxon>Bacillaceae</taxon>
        <taxon>Neobacillus</taxon>
    </lineage>
</organism>
<protein>
    <submittedName>
        <fullName evidence="1">Uncharacterized protein</fullName>
    </submittedName>
</protein>
<name>A0A942SYD5_9BACI</name>
<dbReference type="EMBL" id="JAGYPE010000002">
    <property type="protein sequence ID" value="MBS4182592.1"/>
    <property type="molecule type" value="Genomic_DNA"/>
</dbReference>
<sequence length="155" mass="17503">MWIEGDDQGVHSVGLNARQLAERFTPETIEALEALDYAALDALHDDLAELLADVLLDLDQEDESVDPAEEARYVGRPLPFDAAFPSTTTDFRSAFAEHVASLPARWRIDAAAVAFEMVGTVLRPRWEAARARRSATWRLSARRRRRSTSRSPRRR</sequence>
<accession>A0A942SYD5</accession>
<reference evidence="1" key="1">
    <citation type="submission" date="2021-05" db="EMBL/GenBank/DDBJ databases">
        <title>Novel Bacillus species.</title>
        <authorList>
            <person name="Liu G."/>
        </authorList>
    </citation>
    <scope>NUCLEOTIDE SEQUENCE</scope>
    <source>
        <strain evidence="1">FJAT-50051</strain>
    </source>
</reference>